<sequence length="137" mass="14908">MMELTRKGEYAIRGVIYLAQIPPGRVALISEIAEATDVPQTFLAKILQSFAKIGIVKSFRGAGGGFILGRHPSHITLREVVEAVEGPIMPNRCLLGSGTCERDNICGVHPVWRKVQQRVAETLDAVTLEELAATTKL</sequence>
<dbReference type="RefSeq" id="WP_039644910.1">
    <property type="nucleotide sequence ID" value="NZ_JXBL01000001.1"/>
</dbReference>
<comment type="caution">
    <text evidence="1">The sequence shown here is derived from an EMBL/GenBank/DDBJ whole genome shotgun (WGS) entry which is preliminary data.</text>
</comment>
<dbReference type="EMBL" id="JXBL01000001">
    <property type="protein sequence ID" value="KIE42386.1"/>
    <property type="molecule type" value="Genomic_DNA"/>
</dbReference>
<dbReference type="InterPro" id="IPR036388">
    <property type="entry name" value="WH-like_DNA-bd_sf"/>
</dbReference>
<reference evidence="1 2" key="1">
    <citation type="submission" date="2015-01" db="EMBL/GenBank/DDBJ databases">
        <title>Genome sequence of the anaerobic bacterium Geobacter soli GSS01, a dissimilatory Fe(III) reducer from soil.</title>
        <authorList>
            <person name="Yang G."/>
            <person name="Zhou S."/>
        </authorList>
    </citation>
    <scope>NUCLEOTIDE SEQUENCE [LARGE SCALE GENOMIC DNA]</scope>
    <source>
        <strain evidence="1 2">GSS01</strain>
    </source>
</reference>
<dbReference type="InterPro" id="IPR000944">
    <property type="entry name" value="Tscrpt_reg_Rrf2"/>
</dbReference>
<organism evidence="1 2">
    <name type="scientific">Geobacter soli</name>
    <dbReference type="NCBI Taxonomy" id="1510391"/>
    <lineage>
        <taxon>Bacteria</taxon>
        <taxon>Pseudomonadati</taxon>
        <taxon>Thermodesulfobacteriota</taxon>
        <taxon>Desulfuromonadia</taxon>
        <taxon>Geobacterales</taxon>
        <taxon>Geobacteraceae</taxon>
        <taxon>Geobacter</taxon>
    </lineage>
</organism>
<dbReference type="Pfam" id="PF02082">
    <property type="entry name" value="Rrf2"/>
    <property type="match status" value="1"/>
</dbReference>
<keyword evidence="2" id="KW-1185">Reference proteome</keyword>
<protein>
    <submittedName>
        <fullName evidence="1">Rrf2 family transcriptional regulator</fullName>
    </submittedName>
</protein>
<dbReference type="Gene3D" id="1.10.10.10">
    <property type="entry name" value="Winged helix-like DNA-binding domain superfamily/Winged helix DNA-binding domain"/>
    <property type="match status" value="1"/>
</dbReference>
<dbReference type="GO" id="GO:0003700">
    <property type="term" value="F:DNA-binding transcription factor activity"/>
    <property type="evidence" value="ECO:0007669"/>
    <property type="project" value="TreeGrafter"/>
</dbReference>
<gene>
    <name evidence="1" type="ORF">SE37_06975</name>
</gene>
<dbReference type="SUPFAM" id="SSF46785">
    <property type="entry name" value="Winged helix' DNA-binding domain"/>
    <property type="match status" value="1"/>
</dbReference>
<evidence type="ECO:0000313" key="2">
    <source>
        <dbReference type="Proteomes" id="UP000031433"/>
    </source>
</evidence>
<dbReference type="PANTHER" id="PTHR33221:SF2">
    <property type="entry name" value="TRANSCRIPTIONAL REGULATOR"/>
    <property type="match status" value="1"/>
</dbReference>
<dbReference type="InterPro" id="IPR036390">
    <property type="entry name" value="WH_DNA-bd_sf"/>
</dbReference>
<dbReference type="GO" id="GO:0005829">
    <property type="term" value="C:cytosol"/>
    <property type="evidence" value="ECO:0007669"/>
    <property type="project" value="TreeGrafter"/>
</dbReference>
<evidence type="ECO:0000313" key="1">
    <source>
        <dbReference type="EMBL" id="KIE42386.1"/>
    </source>
</evidence>
<proteinExistence type="predicted"/>
<dbReference type="PANTHER" id="PTHR33221">
    <property type="entry name" value="WINGED HELIX-TURN-HELIX TRANSCRIPTIONAL REGULATOR, RRF2 FAMILY"/>
    <property type="match status" value="1"/>
</dbReference>
<dbReference type="AlphaFoldDB" id="A0A0C1QW57"/>
<dbReference type="Proteomes" id="UP000031433">
    <property type="component" value="Unassembled WGS sequence"/>
</dbReference>
<dbReference type="PROSITE" id="PS51197">
    <property type="entry name" value="HTH_RRF2_2"/>
    <property type="match status" value="1"/>
</dbReference>
<accession>A0A0C1QW57</accession>
<name>A0A0C1QW57_9BACT</name>
<dbReference type="NCBIfam" id="TIGR00738">
    <property type="entry name" value="rrf2_super"/>
    <property type="match status" value="1"/>
</dbReference>